<gene>
    <name evidence="1" type="ordered locus">Cyan7822_3664</name>
</gene>
<protein>
    <recommendedName>
        <fullName evidence="3">Prevent-host-death family protein</fullName>
    </recommendedName>
</protein>
<dbReference type="OrthoDB" id="515446at2"/>
<sequence>MTIISLEEAQAKLPELIYNLKPGEELLITDKDRLLAKLIGQTPIAPQRPGPGLCKGMITIVADDEEHLQDFGEYQP</sequence>
<dbReference type="RefSeq" id="WP_013323670.1">
    <property type="nucleotide sequence ID" value="NC_014501.1"/>
</dbReference>
<evidence type="ECO:0000313" key="2">
    <source>
        <dbReference type="Proteomes" id="UP000008206"/>
    </source>
</evidence>
<accession>E0UH02</accession>
<dbReference type="KEGG" id="cyj:Cyan7822_3664"/>
<dbReference type="HOGENOM" id="CLU_163140_3_2_3"/>
<reference evidence="2" key="1">
    <citation type="journal article" date="2011" name="MBio">
        <title>Novel metabolic attributes of the genus Cyanothece, comprising a group of unicellular nitrogen-fixing Cyanobacteria.</title>
        <authorList>
            <person name="Bandyopadhyay A."/>
            <person name="Elvitigala T."/>
            <person name="Welsh E."/>
            <person name="Stockel J."/>
            <person name="Liberton M."/>
            <person name="Min H."/>
            <person name="Sherman L.A."/>
            <person name="Pakrasi H.B."/>
        </authorList>
    </citation>
    <scope>NUCLEOTIDE SEQUENCE [LARGE SCALE GENOMIC DNA]</scope>
    <source>
        <strain evidence="2">PCC 7822</strain>
    </source>
</reference>
<organism evidence="1 2">
    <name type="scientific">Gloeothece verrucosa (strain PCC 7822)</name>
    <name type="common">Cyanothece sp. (strain PCC 7822)</name>
    <dbReference type="NCBI Taxonomy" id="497965"/>
    <lineage>
        <taxon>Bacteria</taxon>
        <taxon>Bacillati</taxon>
        <taxon>Cyanobacteriota</taxon>
        <taxon>Cyanophyceae</taxon>
        <taxon>Oscillatoriophycideae</taxon>
        <taxon>Chroococcales</taxon>
        <taxon>Aphanothecaceae</taxon>
        <taxon>Gloeothece</taxon>
        <taxon>Gloeothece verrucosa</taxon>
    </lineage>
</organism>
<evidence type="ECO:0008006" key="3">
    <source>
        <dbReference type="Google" id="ProtNLM"/>
    </source>
</evidence>
<dbReference type="eggNOG" id="COG4118">
    <property type="taxonomic scope" value="Bacteria"/>
</dbReference>
<proteinExistence type="predicted"/>
<name>E0UH02_GLOV7</name>
<dbReference type="STRING" id="497965.Cyan7822_3664"/>
<dbReference type="Proteomes" id="UP000008206">
    <property type="component" value="Chromosome"/>
</dbReference>
<keyword evidence="2" id="KW-1185">Reference proteome</keyword>
<dbReference type="EMBL" id="CP002198">
    <property type="protein sequence ID" value="ADN15601.1"/>
    <property type="molecule type" value="Genomic_DNA"/>
</dbReference>
<dbReference type="AlphaFoldDB" id="E0UH02"/>
<evidence type="ECO:0000313" key="1">
    <source>
        <dbReference type="EMBL" id="ADN15601.1"/>
    </source>
</evidence>